<keyword evidence="2" id="KW-1185">Reference proteome</keyword>
<dbReference type="OrthoDB" id="10536666at2759"/>
<gene>
    <name evidence="1" type="ORF">AVEN_246730_1</name>
</gene>
<protein>
    <submittedName>
        <fullName evidence="1">Uncharacterized protein</fullName>
    </submittedName>
</protein>
<evidence type="ECO:0000313" key="2">
    <source>
        <dbReference type="Proteomes" id="UP000499080"/>
    </source>
</evidence>
<comment type="caution">
    <text evidence="1">The sequence shown here is derived from an EMBL/GenBank/DDBJ whole genome shotgun (WGS) entry which is preliminary data.</text>
</comment>
<sequence length="123" mass="14258">MDNSSLQSETGKVLIVRDTLFLTSAWIENVSYVWLQRYVTKQDFSRQFLPSVCLLTETEWNQLQGIRKKISESFKSLMFNNCLKKKTLLEVSSRSPRTNIQMEISDVEMVLSMSLTELLADNI</sequence>
<name>A0A4Y2K6Y1_ARAVE</name>
<dbReference type="Proteomes" id="UP000499080">
    <property type="component" value="Unassembled WGS sequence"/>
</dbReference>
<accession>A0A4Y2K6Y1</accession>
<reference evidence="1 2" key="1">
    <citation type="journal article" date="2019" name="Sci. Rep.">
        <title>Orb-weaving spider Araneus ventricosus genome elucidates the spidroin gene catalogue.</title>
        <authorList>
            <person name="Kono N."/>
            <person name="Nakamura H."/>
            <person name="Ohtoshi R."/>
            <person name="Moran D.A.P."/>
            <person name="Shinohara A."/>
            <person name="Yoshida Y."/>
            <person name="Fujiwara M."/>
            <person name="Mori M."/>
            <person name="Tomita M."/>
            <person name="Arakawa K."/>
        </authorList>
    </citation>
    <scope>NUCLEOTIDE SEQUENCE [LARGE SCALE GENOMIC DNA]</scope>
</reference>
<proteinExistence type="predicted"/>
<dbReference type="EMBL" id="BGPR01004328">
    <property type="protein sequence ID" value="GBM98493.1"/>
    <property type="molecule type" value="Genomic_DNA"/>
</dbReference>
<evidence type="ECO:0000313" key="1">
    <source>
        <dbReference type="EMBL" id="GBM98493.1"/>
    </source>
</evidence>
<organism evidence="1 2">
    <name type="scientific">Araneus ventricosus</name>
    <name type="common">Orbweaver spider</name>
    <name type="synonym">Epeira ventricosa</name>
    <dbReference type="NCBI Taxonomy" id="182803"/>
    <lineage>
        <taxon>Eukaryota</taxon>
        <taxon>Metazoa</taxon>
        <taxon>Ecdysozoa</taxon>
        <taxon>Arthropoda</taxon>
        <taxon>Chelicerata</taxon>
        <taxon>Arachnida</taxon>
        <taxon>Araneae</taxon>
        <taxon>Araneomorphae</taxon>
        <taxon>Entelegynae</taxon>
        <taxon>Araneoidea</taxon>
        <taxon>Araneidae</taxon>
        <taxon>Araneus</taxon>
    </lineage>
</organism>
<dbReference type="AlphaFoldDB" id="A0A4Y2K6Y1"/>